<comment type="caution">
    <text evidence="3">The sequence shown here is derived from an EMBL/GenBank/DDBJ whole genome shotgun (WGS) entry which is preliminary data.</text>
</comment>
<evidence type="ECO:0000256" key="1">
    <source>
        <dbReference type="SAM" id="MobiDB-lite"/>
    </source>
</evidence>
<sequence length="699" mass="70607">MSSRAFALDRSALAPSGVRGSVRSLLALLVAMLLALPVLLVATAQPASAAITTIAFEAPGTTGVQLGNLASRTQGKPVATSGIGPYTVRGTDSRTELPYEFVTDSDYGGLSEWTMPGWAREGLERESLSTYFISQTGQTYDGRTGVLWLASQIECTRNNLTTGVETYCSTFGPDVWTEPFDAQVGQAVSFDWAAHAVIDDYEIYAFLVRVDGEGYGTEADHTLLAYGRGTAQGWTTTSLDVPADGTYRFRFVNGSYDRSGGWALGSDMYLDAAVKVGLANPIAFDGLPDRIVGAAPFDVAATAPGGPVSFASGTPGVCTVSGTTVTLTGTTGICSVVANQPGDGVDYVAAETVTRSFRVLSEPTAPINAGLPYITGTVAEGETVTAHPGTWTDGGSPITGTAFQWVSTVDGVSTPLEGETAETCFLVASPGSELTVTVTQTNAAGSSSASSAALSGYTCAQPAAPQWANGGLGPVELGVPVEVTFTATGVLAPTYELVAGELPEGLEFDPATGIVSGTPTQPGPYEFTLRATNAAGTDDLVVSGVVGVAPGAVTGGPDAFVVGQPAGGSVSASGVPAPTYAVTAGALPPGVTLDPVTGAFLGSPTTPGTYSFTITASNGFGEPTSIELTGTVAPAPSPSVSASASPSISTTSPSPSTSPTAGDLSNTGVSPAVPALVAVLLLVVGALGLMAQRRRSALR</sequence>
<keyword evidence="2" id="KW-0472">Membrane</keyword>
<dbReference type="Gene3D" id="2.60.40.10">
    <property type="entry name" value="Immunoglobulins"/>
    <property type="match status" value="2"/>
</dbReference>
<dbReference type="Pfam" id="PF05345">
    <property type="entry name" value="He_PIG"/>
    <property type="match status" value="2"/>
</dbReference>
<keyword evidence="2" id="KW-0812">Transmembrane</keyword>
<organism evidence="3 4">
    <name type="scientific">Salana multivorans</name>
    <dbReference type="NCBI Taxonomy" id="120377"/>
    <lineage>
        <taxon>Bacteria</taxon>
        <taxon>Bacillati</taxon>
        <taxon>Actinomycetota</taxon>
        <taxon>Actinomycetes</taxon>
        <taxon>Micrococcales</taxon>
        <taxon>Beutenbergiaceae</taxon>
        <taxon>Salana</taxon>
    </lineage>
</organism>
<reference evidence="3 4" key="1">
    <citation type="submission" date="2018-11" db="EMBL/GenBank/DDBJ databases">
        <title>Sequencing the genomes of 1000 actinobacteria strains.</title>
        <authorList>
            <person name="Klenk H.-P."/>
        </authorList>
    </citation>
    <scope>NUCLEOTIDE SEQUENCE [LARGE SCALE GENOMIC DNA]</scope>
    <source>
        <strain evidence="3 4">DSM 13521</strain>
    </source>
</reference>
<keyword evidence="4" id="KW-1185">Reference proteome</keyword>
<protein>
    <submittedName>
        <fullName evidence="3">Putative Ig domain-containing protein</fullName>
    </submittedName>
</protein>
<feature type="region of interest" description="Disordered" evidence="1">
    <location>
        <begin position="625"/>
        <end position="665"/>
    </location>
</feature>
<dbReference type="OrthoDB" id="4991336at2"/>
<dbReference type="Proteomes" id="UP000275356">
    <property type="component" value="Unassembled WGS sequence"/>
</dbReference>
<evidence type="ECO:0000313" key="4">
    <source>
        <dbReference type="Proteomes" id="UP000275356"/>
    </source>
</evidence>
<dbReference type="AlphaFoldDB" id="A0A3N2DCX9"/>
<feature type="transmembrane region" description="Helical" evidence="2">
    <location>
        <begin position="672"/>
        <end position="691"/>
    </location>
</feature>
<evidence type="ECO:0000256" key="2">
    <source>
        <dbReference type="SAM" id="Phobius"/>
    </source>
</evidence>
<dbReference type="SUPFAM" id="SSF49313">
    <property type="entry name" value="Cadherin-like"/>
    <property type="match status" value="2"/>
</dbReference>
<proteinExistence type="predicted"/>
<dbReference type="InterPro" id="IPR015919">
    <property type="entry name" value="Cadherin-like_sf"/>
</dbReference>
<evidence type="ECO:0000313" key="3">
    <source>
        <dbReference type="EMBL" id="ROR97597.1"/>
    </source>
</evidence>
<keyword evidence="2" id="KW-1133">Transmembrane helix</keyword>
<dbReference type="Gene3D" id="2.60.40.2700">
    <property type="match status" value="1"/>
</dbReference>
<dbReference type="RefSeq" id="WP_123739620.1">
    <property type="nucleotide sequence ID" value="NZ_RKHQ01000001.1"/>
</dbReference>
<dbReference type="InterPro" id="IPR013783">
    <property type="entry name" value="Ig-like_fold"/>
</dbReference>
<dbReference type="GO" id="GO:0005975">
    <property type="term" value="P:carbohydrate metabolic process"/>
    <property type="evidence" value="ECO:0007669"/>
    <property type="project" value="UniProtKB-ARBA"/>
</dbReference>
<feature type="compositionally biased region" description="Low complexity" evidence="1">
    <location>
        <begin position="631"/>
        <end position="661"/>
    </location>
</feature>
<dbReference type="GO" id="GO:0005509">
    <property type="term" value="F:calcium ion binding"/>
    <property type="evidence" value="ECO:0007669"/>
    <property type="project" value="InterPro"/>
</dbReference>
<gene>
    <name evidence="3" type="ORF">EDD28_2198</name>
</gene>
<accession>A0A3N2DCX9</accession>
<name>A0A3N2DCX9_9MICO</name>
<dbReference type="EMBL" id="RKHQ01000001">
    <property type="protein sequence ID" value="ROR97597.1"/>
    <property type="molecule type" value="Genomic_DNA"/>
</dbReference>
<dbReference type="GO" id="GO:0016020">
    <property type="term" value="C:membrane"/>
    <property type="evidence" value="ECO:0007669"/>
    <property type="project" value="InterPro"/>
</dbReference>